<proteinExistence type="predicted"/>
<feature type="modified residue" description="4-aspartylphosphate" evidence="9">
    <location>
        <position position="66"/>
    </location>
</feature>
<dbReference type="PANTHER" id="PTHR48111:SF4">
    <property type="entry name" value="DNA-BINDING DUAL TRANSCRIPTIONAL REGULATOR OMPR"/>
    <property type="match status" value="1"/>
</dbReference>
<keyword evidence="3 9" id="KW-0597">Phosphoprotein</keyword>
<evidence type="ECO:0000256" key="8">
    <source>
        <dbReference type="ARBA" id="ARBA00067337"/>
    </source>
</evidence>
<evidence type="ECO:0000256" key="9">
    <source>
        <dbReference type="PROSITE-ProRule" id="PRU00169"/>
    </source>
</evidence>
<dbReference type="GO" id="GO:0000156">
    <property type="term" value="F:phosphorelay response regulator activity"/>
    <property type="evidence" value="ECO:0007669"/>
    <property type="project" value="TreeGrafter"/>
</dbReference>
<protein>
    <recommendedName>
        <fullName evidence="8">Regulatory protein VirG</fullName>
    </recommendedName>
</protein>
<evidence type="ECO:0000259" key="12">
    <source>
        <dbReference type="PROSITE" id="PS51755"/>
    </source>
</evidence>
<feature type="DNA-binding region" description="OmpR/PhoB-type" evidence="10">
    <location>
        <begin position="141"/>
        <end position="243"/>
    </location>
</feature>
<dbReference type="SMART" id="SM00448">
    <property type="entry name" value="REC"/>
    <property type="match status" value="1"/>
</dbReference>
<dbReference type="GO" id="GO:0000976">
    <property type="term" value="F:transcription cis-regulatory region binding"/>
    <property type="evidence" value="ECO:0007669"/>
    <property type="project" value="TreeGrafter"/>
</dbReference>
<dbReference type="PROSITE" id="PS50110">
    <property type="entry name" value="RESPONSE_REGULATORY"/>
    <property type="match status" value="1"/>
</dbReference>
<dbReference type="InterPro" id="IPR011006">
    <property type="entry name" value="CheY-like_superfamily"/>
</dbReference>
<dbReference type="GO" id="GO:0032993">
    <property type="term" value="C:protein-DNA complex"/>
    <property type="evidence" value="ECO:0007669"/>
    <property type="project" value="TreeGrafter"/>
</dbReference>
<dbReference type="FunFam" id="1.10.10.10:FF:000099">
    <property type="entry name" value="Two-component system response regulator TorR"/>
    <property type="match status" value="1"/>
</dbReference>
<dbReference type="AlphaFoldDB" id="A0A177K165"/>
<dbReference type="EMBL" id="LSTR01000020">
    <property type="protein sequence ID" value="OAH46445.1"/>
    <property type="molecule type" value="Genomic_DNA"/>
</dbReference>
<dbReference type="Gene3D" id="6.10.250.690">
    <property type="match status" value="1"/>
</dbReference>
<evidence type="ECO:0000259" key="11">
    <source>
        <dbReference type="PROSITE" id="PS50110"/>
    </source>
</evidence>
<keyword evidence="6 10" id="KW-0238">DNA-binding</keyword>
<sequence>MRVTAKLTGDSAPGDTHILIVDDDPSLRALVRAFLMQEGYVVSEAADGPAMRAILAYQPVDIIVLDVMMPGEDGLSIARSLAGQQDAGIIMVSALGTEGDRITGLEMGADDYLPKPLSPRELLARIRALQRRRRPVAETRQPVLAHYHFEGWQLDPVRRVLRDPAGIIISLSEGEFALLLAFIEHPQQILNRDALVELARGEDADVFDRAIDTQVSRLRRKLGTRARGELIHTVRSEGYIFQAPVQRG</sequence>
<evidence type="ECO:0000256" key="4">
    <source>
        <dbReference type="ARBA" id="ARBA00023012"/>
    </source>
</evidence>
<keyword evidence="4" id="KW-0902">Two-component regulatory system</keyword>
<dbReference type="InterPro" id="IPR036388">
    <property type="entry name" value="WH-like_DNA-bd_sf"/>
</dbReference>
<name>A0A177K165_SPHYA</name>
<dbReference type="Gene3D" id="1.10.10.10">
    <property type="entry name" value="Winged helix-like DNA-binding domain superfamily/Winged helix DNA-binding domain"/>
    <property type="match status" value="1"/>
</dbReference>
<evidence type="ECO:0000256" key="5">
    <source>
        <dbReference type="ARBA" id="ARBA00023015"/>
    </source>
</evidence>
<evidence type="ECO:0000313" key="14">
    <source>
        <dbReference type="Proteomes" id="UP000077262"/>
    </source>
</evidence>
<evidence type="ECO:0000256" key="3">
    <source>
        <dbReference type="ARBA" id="ARBA00022553"/>
    </source>
</evidence>
<evidence type="ECO:0000256" key="6">
    <source>
        <dbReference type="ARBA" id="ARBA00023125"/>
    </source>
</evidence>
<dbReference type="InterPro" id="IPR016032">
    <property type="entry name" value="Sig_transdc_resp-reg_C-effctor"/>
</dbReference>
<comment type="caution">
    <text evidence="13">The sequence shown here is derived from an EMBL/GenBank/DDBJ whole genome shotgun (WGS) entry which is preliminary data.</text>
</comment>
<feature type="domain" description="OmpR/PhoB-type" evidence="12">
    <location>
        <begin position="141"/>
        <end position="243"/>
    </location>
</feature>
<dbReference type="Gene3D" id="3.40.50.2300">
    <property type="match status" value="1"/>
</dbReference>
<dbReference type="InterPro" id="IPR001867">
    <property type="entry name" value="OmpR/PhoB-type_DNA-bd"/>
</dbReference>
<dbReference type="CDD" id="cd00383">
    <property type="entry name" value="trans_reg_C"/>
    <property type="match status" value="1"/>
</dbReference>
<evidence type="ECO:0000256" key="1">
    <source>
        <dbReference type="ARBA" id="ARBA00004496"/>
    </source>
</evidence>
<comment type="subcellular location">
    <subcellularLocation>
        <location evidence="1">Cytoplasm</location>
    </subcellularLocation>
</comment>
<dbReference type="Pfam" id="PF00072">
    <property type="entry name" value="Response_reg"/>
    <property type="match status" value="1"/>
</dbReference>
<dbReference type="SMART" id="SM00862">
    <property type="entry name" value="Trans_reg_C"/>
    <property type="match status" value="1"/>
</dbReference>
<dbReference type="GO" id="GO:0006355">
    <property type="term" value="P:regulation of DNA-templated transcription"/>
    <property type="evidence" value="ECO:0007669"/>
    <property type="project" value="InterPro"/>
</dbReference>
<evidence type="ECO:0000313" key="13">
    <source>
        <dbReference type="EMBL" id="OAH46445.1"/>
    </source>
</evidence>
<keyword evidence="7" id="KW-0804">Transcription</keyword>
<dbReference type="PANTHER" id="PTHR48111">
    <property type="entry name" value="REGULATOR OF RPOS"/>
    <property type="match status" value="1"/>
</dbReference>
<dbReference type="Proteomes" id="UP000077262">
    <property type="component" value="Unassembled WGS sequence"/>
</dbReference>
<feature type="domain" description="Response regulatory" evidence="11">
    <location>
        <begin position="17"/>
        <end position="130"/>
    </location>
</feature>
<gene>
    <name evidence="13" type="ORF">AX777_00830</name>
</gene>
<dbReference type="SUPFAM" id="SSF46894">
    <property type="entry name" value="C-terminal effector domain of the bipartite response regulators"/>
    <property type="match status" value="1"/>
</dbReference>
<dbReference type="Pfam" id="PF00486">
    <property type="entry name" value="Trans_reg_C"/>
    <property type="match status" value="1"/>
</dbReference>
<keyword evidence="5" id="KW-0805">Transcription regulation</keyword>
<dbReference type="RefSeq" id="WP_017498872.1">
    <property type="nucleotide sequence ID" value="NZ_LSTR01000020.1"/>
</dbReference>
<keyword evidence="2" id="KW-0963">Cytoplasm</keyword>
<dbReference type="SUPFAM" id="SSF52172">
    <property type="entry name" value="CheY-like"/>
    <property type="match status" value="1"/>
</dbReference>
<evidence type="ECO:0000256" key="7">
    <source>
        <dbReference type="ARBA" id="ARBA00023163"/>
    </source>
</evidence>
<accession>A0A177K165</accession>
<dbReference type="GO" id="GO:0005829">
    <property type="term" value="C:cytosol"/>
    <property type="evidence" value="ECO:0007669"/>
    <property type="project" value="TreeGrafter"/>
</dbReference>
<evidence type="ECO:0000256" key="10">
    <source>
        <dbReference type="PROSITE-ProRule" id="PRU01091"/>
    </source>
</evidence>
<reference evidence="13 14" key="1">
    <citation type="submission" date="2016-02" db="EMBL/GenBank/DDBJ databases">
        <authorList>
            <person name="Wen L."/>
            <person name="He K."/>
            <person name="Yang H."/>
        </authorList>
    </citation>
    <scope>NUCLEOTIDE SEQUENCE [LARGE SCALE GENOMIC DNA]</scope>
    <source>
        <strain evidence="13 14">CD09_2</strain>
    </source>
</reference>
<evidence type="ECO:0000256" key="2">
    <source>
        <dbReference type="ARBA" id="ARBA00022490"/>
    </source>
</evidence>
<organism evidence="13 14">
    <name type="scientific">Sphingobium yanoikuyae</name>
    <name type="common">Sphingomonas yanoikuyae</name>
    <dbReference type="NCBI Taxonomy" id="13690"/>
    <lineage>
        <taxon>Bacteria</taxon>
        <taxon>Pseudomonadati</taxon>
        <taxon>Pseudomonadota</taxon>
        <taxon>Alphaproteobacteria</taxon>
        <taxon>Sphingomonadales</taxon>
        <taxon>Sphingomonadaceae</taxon>
        <taxon>Sphingobium</taxon>
    </lineage>
</organism>
<dbReference type="InterPro" id="IPR001789">
    <property type="entry name" value="Sig_transdc_resp-reg_receiver"/>
</dbReference>
<dbReference type="InterPro" id="IPR039420">
    <property type="entry name" value="WalR-like"/>
</dbReference>
<dbReference type="PROSITE" id="PS51755">
    <property type="entry name" value="OMPR_PHOB"/>
    <property type="match status" value="1"/>
</dbReference>